<dbReference type="EMBL" id="HAEC01006134">
    <property type="protein sequence ID" value="SBQ74211.1"/>
    <property type="molecule type" value="Transcribed_RNA"/>
</dbReference>
<protein>
    <submittedName>
        <fullName evidence="2">Calcium channel, voltage-dependent, L type, alpha 1F subunit</fullName>
    </submittedName>
</protein>
<feature type="region of interest" description="Disordered" evidence="1">
    <location>
        <begin position="39"/>
        <end position="60"/>
    </location>
</feature>
<organism evidence="2">
    <name type="scientific">Nothobranchius korthausae</name>
    <dbReference type="NCBI Taxonomy" id="1143690"/>
    <lineage>
        <taxon>Eukaryota</taxon>
        <taxon>Metazoa</taxon>
        <taxon>Chordata</taxon>
        <taxon>Craniata</taxon>
        <taxon>Vertebrata</taxon>
        <taxon>Euteleostomi</taxon>
        <taxon>Actinopterygii</taxon>
        <taxon>Neopterygii</taxon>
        <taxon>Teleostei</taxon>
        <taxon>Neoteleostei</taxon>
        <taxon>Acanthomorphata</taxon>
        <taxon>Ovalentaria</taxon>
        <taxon>Atherinomorphae</taxon>
        <taxon>Cyprinodontiformes</taxon>
        <taxon>Nothobranchiidae</taxon>
        <taxon>Nothobranchius</taxon>
    </lineage>
</organism>
<dbReference type="AlphaFoldDB" id="A0A1A8GTA8"/>
<proteinExistence type="predicted"/>
<evidence type="ECO:0000256" key="1">
    <source>
        <dbReference type="SAM" id="MobiDB-lite"/>
    </source>
</evidence>
<reference evidence="2" key="2">
    <citation type="submission" date="2016-06" db="EMBL/GenBank/DDBJ databases">
        <title>The genome of a short-lived fish provides insights into sex chromosome evolution and the genetic control of aging.</title>
        <authorList>
            <person name="Reichwald K."/>
            <person name="Felder M."/>
            <person name="Petzold A."/>
            <person name="Koch P."/>
            <person name="Groth M."/>
            <person name="Platzer M."/>
        </authorList>
    </citation>
    <scope>NUCLEOTIDE SEQUENCE</scope>
    <source>
        <tissue evidence="2">Brain</tissue>
    </source>
</reference>
<accession>A0A1A8GTA8</accession>
<sequence length="60" mass="6916">LNKERVHGLTYILMHTHTQIIENHCSSGSCLGNLQRMTTKQLNPMPPPTQLPSFEEEEQR</sequence>
<reference evidence="2" key="1">
    <citation type="submission" date="2016-05" db="EMBL/GenBank/DDBJ databases">
        <authorList>
            <person name="Lavstsen T."/>
            <person name="Jespersen J.S."/>
        </authorList>
    </citation>
    <scope>NUCLEOTIDE SEQUENCE</scope>
    <source>
        <tissue evidence="2">Brain</tissue>
    </source>
</reference>
<feature type="non-terminal residue" evidence="2">
    <location>
        <position position="1"/>
    </location>
</feature>
<gene>
    <name evidence="2" type="primary">CACNA1F</name>
</gene>
<evidence type="ECO:0000313" key="2">
    <source>
        <dbReference type="EMBL" id="SBQ74211.1"/>
    </source>
</evidence>
<name>A0A1A8GTA8_9TELE</name>
<feature type="non-terminal residue" evidence="2">
    <location>
        <position position="60"/>
    </location>
</feature>